<dbReference type="RefSeq" id="WP_008859382.1">
    <property type="nucleotide sequence ID" value="NZ_JH591187.1"/>
</dbReference>
<evidence type="ECO:0000256" key="6">
    <source>
        <dbReference type="RuleBase" id="RU366058"/>
    </source>
</evidence>
<evidence type="ECO:0000313" key="9">
    <source>
        <dbReference type="Proteomes" id="UP000003277"/>
    </source>
</evidence>
<feature type="transmembrane region" description="Helical" evidence="6">
    <location>
        <begin position="77"/>
        <end position="100"/>
    </location>
</feature>
<evidence type="ECO:0000256" key="4">
    <source>
        <dbReference type="ARBA" id="ARBA00022989"/>
    </source>
</evidence>
<name>H1CZU8_9FIRM</name>
<feature type="transmembrane region" description="Helical" evidence="6">
    <location>
        <begin position="203"/>
        <end position="222"/>
    </location>
</feature>
<feature type="transmembrane region" description="Helical" evidence="6">
    <location>
        <begin position="173"/>
        <end position="191"/>
    </location>
</feature>
<keyword evidence="9" id="KW-1185">Reference proteome</keyword>
<sequence length="232" mass="25993">MKDHKQLLVKIALALAVIFLFGGFYLASPATFYEIWHLLQRGEIFEIAAYIHSFGRWAVAFAFLLTAVMNAVGFPPAMIFSTACTLIFGIVPGILLAWAAETVGAGISFLFFRTFLRDTAEKLISGNRKLQEWDEKSRSEGFRIMMIARVIPYFPAAALNAFGALSKMSFRDYILASFIGKFPATALEALIGHDTVTIHQNPLRLGVVIGISILLYAIFFIWDRRNRKVSEE</sequence>
<dbReference type="eggNOG" id="COG0398">
    <property type="taxonomic scope" value="Bacteria"/>
</dbReference>
<evidence type="ECO:0000259" key="7">
    <source>
        <dbReference type="Pfam" id="PF09335"/>
    </source>
</evidence>
<comment type="caution">
    <text evidence="8">The sequence shown here is derived from an EMBL/GenBank/DDBJ whole genome shotgun (WGS) entry which is preliminary data.</text>
</comment>
<dbReference type="PANTHER" id="PTHR12677:SF59">
    <property type="entry name" value="GOLGI APPARATUS MEMBRANE PROTEIN TVP38-RELATED"/>
    <property type="match status" value="1"/>
</dbReference>
<feature type="transmembrane region" description="Helical" evidence="6">
    <location>
        <begin position="7"/>
        <end position="27"/>
    </location>
</feature>
<gene>
    <name evidence="8" type="ORF">HMPREF9453_00886</name>
</gene>
<accession>H1CZU8</accession>
<keyword evidence="5 6" id="KW-0472">Membrane</keyword>
<dbReference type="Pfam" id="PF09335">
    <property type="entry name" value="VTT_dom"/>
    <property type="match status" value="1"/>
</dbReference>
<evidence type="ECO:0000256" key="2">
    <source>
        <dbReference type="ARBA" id="ARBA00022475"/>
    </source>
</evidence>
<dbReference type="Proteomes" id="UP000003277">
    <property type="component" value="Unassembled WGS sequence"/>
</dbReference>
<evidence type="ECO:0000256" key="1">
    <source>
        <dbReference type="ARBA" id="ARBA00004651"/>
    </source>
</evidence>
<evidence type="ECO:0000256" key="5">
    <source>
        <dbReference type="ARBA" id="ARBA00023136"/>
    </source>
</evidence>
<organism evidence="8 9">
    <name type="scientific">Dialister succinatiphilus YIT 11850</name>
    <dbReference type="NCBI Taxonomy" id="742743"/>
    <lineage>
        <taxon>Bacteria</taxon>
        <taxon>Bacillati</taxon>
        <taxon>Bacillota</taxon>
        <taxon>Negativicutes</taxon>
        <taxon>Veillonellales</taxon>
        <taxon>Veillonellaceae</taxon>
        <taxon>Dialister</taxon>
    </lineage>
</organism>
<dbReference type="PATRIC" id="fig|742743.3.peg.902"/>
<keyword evidence="2 6" id="KW-1003">Cell membrane</keyword>
<reference evidence="8 9" key="1">
    <citation type="submission" date="2011-11" db="EMBL/GenBank/DDBJ databases">
        <title>The Genome Sequence of Dialister succinatiphilus YIT 11850.</title>
        <authorList>
            <consortium name="The Broad Institute Genome Sequencing Platform"/>
            <person name="Earl A."/>
            <person name="Ward D."/>
            <person name="Feldgarden M."/>
            <person name="Gevers D."/>
            <person name="Morotomi M."/>
            <person name="Young S.K."/>
            <person name="Zeng Q."/>
            <person name="Gargeya S."/>
            <person name="Fitzgerald M."/>
            <person name="Haas B."/>
            <person name="Abouelleil A."/>
            <person name="Alvarado L."/>
            <person name="Arachchi H.M."/>
            <person name="Berlin A."/>
            <person name="Brown A."/>
            <person name="Chapman S.B."/>
            <person name="Dunbar C."/>
            <person name="Gearin G."/>
            <person name="Goldberg J."/>
            <person name="Griggs A."/>
            <person name="Gujja S."/>
            <person name="Heiman D."/>
            <person name="Howarth C."/>
            <person name="Lui A."/>
            <person name="MacDonald P.J.P."/>
            <person name="Montmayeur A."/>
            <person name="Murphy C."/>
            <person name="Neiman D."/>
            <person name="Pearson M."/>
            <person name="Priest M."/>
            <person name="Roberts A."/>
            <person name="Saif S."/>
            <person name="Shea T."/>
            <person name="Sisk P."/>
            <person name="Stolte C."/>
            <person name="Sykes S."/>
            <person name="Wortman J."/>
            <person name="Nusbaum C."/>
            <person name="Birren B."/>
        </authorList>
    </citation>
    <scope>NUCLEOTIDE SEQUENCE [LARGE SCALE GENOMIC DNA]</scope>
    <source>
        <strain evidence="8 9">YIT 11850</strain>
    </source>
</reference>
<dbReference type="STRING" id="742743.HMPREF9453_00886"/>
<dbReference type="InterPro" id="IPR015414">
    <property type="entry name" value="TMEM64"/>
</dbReference>
<dbReference type="AlphaFoldDB" id="H1CZU8"/>
<evidence type="ECO:0000313" key="8">
    <source>
        <dbReference type="EMBL" id="EHO63186.1"/>
    </source>
</evidence>
<comment type="subcellular location">
    <subcellularLocation>
        <location evidence="1 6">Cell membrane</location>
        <topology evidence="1 6">Multi-pass membrane protein</topology>
    </subcellularLocation>
</comment>
<feature type="transmembrane region" description="Helical" evidence="6">
    <location>
        <begin position="142"/>
        <end position="161"/>
    </location>
</feature>
<proteinExistence type="inferred from homology"/>
<keyword evidence="4 6" id="KW-1133">Transmembrane helix</keyword>
<comment type="similarity">
    <text evidence="6">Belongs to the TVP38/TMEM64 family.</text>
</comment>
<dbReference type="PANTHER" id="PTHR12677">
    <property type="entry name" value="GOLGI APPARATUS MEMBRANE PROTEIN TVP38-RELATED"/>
    <property type="match status" value="1"/>
</dbReference>
<feature type="domain" description="VTT" evidence="7">
    <location>
        <begin position="76"/>
        <end position="193"/>
    </location>
</feature>
<dbReference type="HOGENOM" id="CLU_038944_8_3_9"/>
<evidence type="ECO:0000256" key="3">
    <source>
        <dbReference type="ARBA" id="ARBA00022692"/>
    </source>
</evidence>
<protein>
    <recommendedName>
        <fullName evidence="6">TVP38/TMEM64 family membrane protein</fullName>
    </recommendedName>
</protein>
<dbReference type="EMBL" id="ADLT01000019">
    <property type="protein sequence ID" value="EHO63186.1"/>
    <property type="molecule type" value="Genomic_DNA"/>
</dbReference>
<dbReference type="OrthoDB" id="3034435at2"/>
<dbReference type="GO" id="GO:0005886">
    <property type="term" value="C:plasma membrane"/>
    <property type="evidence" value="ECO:0007669"/>
    <property type="project" value="UniProtKB-SubCell"/>
</dbReference>
<keyword evidence="3 6" id="KW-0812">Transmembrane</keyword>
<dbReference type="InterPro" id="IPR032816">
    <property type="entry name" value="VTT_dom"/>
</dbReference>